<dbReference type="NCBIfam" id="NF001273">
    <property type="entry name" value="PRK00230.1"/>
    <property type="match status" value="1"/>
</dbReference>
<dbReference type="AlphaFoldDB" id="A0AA95KHK1"/>
<dbReference type="InterPro" id="IPR001754">
    <property type="entry name" value="OMPdeCOase_dom"/>
</dbReference>
<feature type="binding site" evidence="9 11">
    <location>
        <position position="188"/>
    </location>
    <ligand>
        <name>substrate</name>
    </ligand>
</feature>
<dbReference type="Pfam" id="PF00215">
    <property type="entry name" value="OMPdecase"/>
    <property type="match status" value="1"/>
</dbReference>
<protein>
    <recommendedName>
        <fullName evidence="9">Orotidine 5'-phosphate decarboxylase</fullName>
        <ecNumber evidence="9">4.1.1.23</ecNumber>
    </recommendedName>
    <alternativeName>
        <fullName evidence="9">OMP decarboxylase</fullName>
        <shortName evidence="9">OMPDCase</shortName>
        <shortName evidence="9">OMPdecase</shortName>
    </alternativeName>
</protein>
<comment type="catalytic activity">
    <reaction evidence="7 9 12">
        <text>orotidine 5'-phosphate + H(+) = UMP + CO2</text>
        <dbReference type="Rhea" id="RHEA:11596"/>
        <dbReference type="ChEBI" id="CHEBI:15378"/>
        <dbReference type="ChEBI" id="CHEBI:16526"/>
        <dbReference type="ChEBI" id="CHEBI:57538"/>
        <dbReference type="ChEBI" id="CHEBI:57865"/>
        <dbReference type="EC" id="4.1.1.23"/>
    </reaction>
</comment>
<comment type="similarity">
    <text evidence="8 9">Belongs to the OMP decarboxylase family. Type 1 subfamily.</text>
</comment>
<dbReference type="NCBIfam" id="TIGR01740">
    <property type="entry name" value="pyrF"/>
    <property type="match status" value="1"/>
</dbReference>
<dbReference type="PANTHER" id="PTHR32119:SF2">
    <property type="entry name" value="OROTIDINE 5'-PHOSPHATE DECARBOXYLASE"/>
    <property type="match status" value="1"/>
</dbReference>
<evidence type="ECO:0000259" key="13">
    <source>
        <dbReference type="SMART" id="SM00934"/>
    </source>
</evidence>
<dbReference type="FunFam" id="3.20.20.70:FF:000015">
    <property type="entry name" value="Orotidine 5'-phosphate decarboxylase"/>
    <property type="match status" value="1"/>
</dbReference>
<reference evidence="14" key="2">
    <citation type="submission" date="2023-04" db="EMBL/GenBank/DDBJ databases">
        <authorList>
            <person name="Beletskiy A.V."/>
            <person name="Mardanov A.V."/>
            <person name="Ravin N.V."/>
        </authorList>
    </citation>
    <scope>NUCLEOTIDE SEQUENCE</scope>
    <source>
        <strain evidence="14">GKL-02</strain>
    </source>
</reference>
<evidence type="ECO:0000256" key="7">
    <source>
        <dbReference type="ARBA" id="ARBA00049157"/>
    </source>
</evidence>
<dbReference type="PROSITE" id="PS00156">
    <property type="entry name" value="OMPDECASE"/>
    <property type="match status" value="1"/>
</dbReference>
<feature type="binding site" evidence="9 11">
    <location>
        <position position="32"/>
    </location>
    <ligand>
        <name>substrate</name>
    </ligand>
</feature>
<feature type="binding site" evidence="9 11">
    <location>
        <position position="208"/>
    </location>
    <ligand>
        <name>substrate</name>
    </ligand>
</feature>
<keyword evidence="6 9" id="KW-0456">Lyase</keyword>
<accession>A0AA95KHK1</accession>
<dbReference type="Gene3D" id="3.20.20.70">
    <property type="entry name" value="Aldolase class I"/>
    <property type="match status" value="1"/>
</dbReference>
<dbReference type="PANTHER" id="PTHR32119">
    <property type="entry name" value="OROTIDINE 5'-PHOSPHATE DECARBOXYLASE"/>
    <property type="match status" value="1"/>
</dbReference>
<reference evidence="14" key="1">
    <citation type="journal article" date="2023" name="Int. J. Mol. Sci.">
        <title>Metagenomics Revealed a New Genus 'Candidatus Thiocaldithrix dubininis' gen. nov., sp. nov. and a New Species 'Candidatus Thiothrix putei' sp. nov. in the Family Thiotrichaceae, Some Members of Which Have Traits of Both Na+- and H+-Motive Energetics.</title>
        <authorList>
            <person name="Ravin N.V."/>
            <person name="Muntyan M.S."/>
            <person name="Smolyakov D.D."/>
            <person name="Rudenko T.S."/>
            <person name="Beletsky A.V."/>
            <person name="Mardanov A.V."/>
            <person name="Grabovich M.Y."/>
        </authorList>
    </citation>
    <scope>NUCLEOTIDE SEQUENCE</scope>
    <source>
        <strain evidence="14">GKL-02</strain>
    </source>
</reference>
<gene>
    <name evidence="9 14" type="primary">pyrF</name>
    <name evidence="14" type="ORF">QJT81_12015</name>
</gene>
<dbReference type="HAMAP" id="MF_01200_B">
    <property type="entry name" value="OMPdecase_type1_B"/>
    <property type="match status" value="1"/>
</dbReference>
<dbReference type="InterPro" id="IPR011060">
    <property type="entry name" value="RibuloseP-bd_barrel"/>
</dbReference>
<dbReference type="SUPFAM" id="SSF51366">
    <property type="entry name" value="Ribulose-phoshate binding barrel"/>
    <property type="match status" value="1"/>
</dbReference>
<dbReference type="CDD" id="cd04725">
    <property type="entry name" value="OMP_decarboxylase_like"/>
    <property type="match status" value="1"/>
</dbReference>
<evidence type="ECO:0000256" key="11">
    <source>
        <dbReference type="PIRSR" id="PIRSR614732-2"/>
    </source>
</evidence>
<name>A0AA95KHK1_9GAMM</name>
<evidence type="ECO:0000256" key="4">
    <source>
        <dbReference type="ARBA" id="ARBA00022793"/>
    </source>
</evidence>
<evidence type="ECO:0000256" key="6">
    <source>
        <dbReference type="ARBA" id="ARBA00023239"/>
    </source>
</evidence>
<evidence type="ECO:0000256" key="1">
    <source>
        <dbReference type="ARBA" id="ARBA00002356"/>
    </source>
</evidence>
<dbReference type="InterPro" id="IPR014732">
    <property type="entry name" value="OMPdecase"/>
</dbReference>
<keyword evidence="5 9" id="KW-0665">Pyrimidine biosynthesis</keyword>
<comment type="subunit">
    <text evidence="3 9">Homodimer.</text>
</comment>
<feature type="binding site" evidence="9">
    <location>
        <begin position="59"/>
        <end position="68"/>
    </location>
    <ligand>
        <name>substrate</name>
    </ligand>
</feature>
<feature type="binding site" evidence="9 11">
    <location>
        <position position="118"/>
    </location>
    <ligand>
        <name>substrate</name>
    </ligand>
</feature>
<dbReference type="GO" id="GO:0006207">
    <property type="term" value="P:'de novo' pyrimidine nucleobase biosynthetic process"/>
    <property type="evidence" value="ECO:0007669"/>
    <property type="project" value="InterPro"/>
</dbReference>
<organism evidence="14">
    <name type="scientific">Candidatus Thiothrix putei</name>
    <dbReference type="NCBI Taxonomy" id="3080811"/>
    <lineage>
        <taxon>Bacteria</taxon>
        <taxon>Pseudomonadati</taxon>
        <taxon>Pseudomonadota</taxon>
        <taxon>Gammaproteobacteria</taxon>
        <taxon>Thiotrichales</taxon>
        <taxon>Thiotrichaceae</taxon>
        <taxon>Thiothrix</taxon>
    </lineage>
</organism>
<feature type="active site" description="Proton donor" evidence="9">
    <location>
        <position position="61"/>
    </location>
</feature>
<evidence type="ECO:0000313" key="14">
    <source>
        <dbReference type="EMBL" id="WGZ92596.1"/>
    </source>
</evidence>
<dbReference type="EMBL" id="CP124756">
    <property type="protein sequence ID" value="WGZ92596.1"/>
    <property type="molecule type" value="Genomic_DNA"/>
</dbReference>
<proteinExistence type="inferred from homology"/>
<feature type="binding site" evidence="9 11">
    <location>
        <position position="209"/>
    </location>
    <ligand>
        <name>substrate</name>
    </ligand>
</feature>
<evidence type="ECO:0000256" key="8">
    <source>
        <dbReference type="ARBA" id="ARBA00061012"/>
    </source>
</evidence>
<feature type="active site" description="For OMPdecase activity" evidence="10">
    <location>
        <position position="61"/>
    </location>
</feature>
<evidence type="ECO:0000256" key="2">
    <source>
        <dbReference type="ARBA" id="ARBA00004861"/>
    </source>
</evidence>
<dbReference type="SMART" id="SM00934">
    <property type="entry name" value="OMPdecase"/>
    <property type="match status" value="1"/>
</dbReference>
<evidence type="ECO:0000256" key="5">
    <source>
        <dbReference type="ARBA" id="ARBA00022975"/>
    </source>
</evidence>
<evidence type="ECO:0000256" key="3">
    <source>
        <dbReference type="ARBA" id="ARBA00011738"/>
    </source>
</evidence>
<comment type="function">
    <text evidence="1 9">Catalyzes the decarboxylation of orotidine 5'-monophosphate (OMP) to uridine 5'-monophosphate (UMP).</text>
</comment>
<sequence>MSSRLIIALDFATAEQALAFVAALTPAQCKLKVGFELFVAAGPEFIRQLTARGFDVFLDLKFHDIPNTVASACKAAAALGVWMINVHASGGAKMMQAAREALQCIENPPKLIAVTVLTSMDKVQLASTGVIADPAQQVQHLAQLAASSGLDGVVCSAQEAVMLRQVLGEDFLLVTPGIRPAGSELGDQSRVMTSAQAQQAGVSYVVVGRPITQAADPQAVIAQINQDMS</sequence>
<evidence type="ECO:0000256" key="12">
    <source>
        <dbReference type="RuleBase" id="RU000512"/>
    </source>
</evidence>
<evidence type="ECO:0000256" key="9">
    <source>
        <dbReference type="HAMAP-Rule" id="MF_01200"/>
    </source>
</evidence>
<dbReference type="Proteomes" id="UP001301326">
    <property type="component" value="Chromosome"/>
</dbReference>
<keyword evidence="4 9" id="KW-0210">Decarboxylase</keyword>
<dbReference type="EC" id="4.1.1.23" evidence="9"/>
<evidence type="ECO:0000256" key="10">
    <source>
        <dbReference type="PIRSR" id="PIRSR614732-1"/>
    </source>
</evidence>
<feature type="domain" description="Orotidine 5'-phosphate decarboxylase" evidence="13">
    <location>
        <begin position="4"/>
        <end position="224"/>
    </location>
</feature>
<dbReference type="InterPro" id="IPR013785">
    <property type="entry name" value="Aldolase_TIM"/>
</dbReference>
<feature type="active site" description="For OMPdecase activity" evidence="10">
    <location>
        <position position="59"/>
    </location>
</feature>
<comment type="pathway">
    <text evidence="2 9 12">Pyrimidine metabolism; UMP biosynthesis via de novo pathway; UMP from orotate: step 2/2.</text>
</comment>
<dbReference type="GO" id="GO:0004590">
    <property type="term" value="F:orotidine-5'-phosphate decarboxylase activity"/>
    <property type="evidence" value="ECO:0007669"/>
    <property type="project" value="UniProtKB-UniRule"/>
</dbReference>
<dbReference type="KEGG" id="tput:QJT81_12015"/>
<feature type="binding site" evidence="9 11">
    <location>
        <position position="179"/>
    </location>
    <ligand>
        <name>substrate</name>
    </ligand>
</feature>
<dbReference type="GO" id="GO:0044205">
    <property type="term" value="P:'de novo' UMP biosynthetic process"/>
    <property type="evidence" value="ECO:0007669"/>
    <property type="project" value="UniProtKB-UniRule"/>
</dbReference>
<feature type="binding site" evidence="9 11">
    <location>
        <position position="10"/>
    </location>
    <ligand>
        <name>substrate</name>
    </ligand>
</feature>
<dbReference type="InterPro" id="IPR018089">
    <property type="entry name" value="OMPdecase_AS"/>
</dbReference>
<dbReference type="InterPro" id="IPR047596">
    <property type="entry name" value="OMPdecase_bac"/>
</dbReference>
<dbReference type="GO" id="GO:0005829">
    <property type="term" value="C:cytosol"/>
    <property type="evidence" value="ECO:0007669"/>
    <property type="project" value="TreeGrafter"/>
</dbReference>
<feature type="active site" description="For OMPdecase activity" evidence="10">
    <location>
        <position position="64"/>
    </location>
</feature>